<evidence type="ECO:0000256" key="2">
    <source>
        <dbReference type="ARBA" id="ARBA00004767"/>
    </source>
</evidence>
<comment type="caution">
    <text evidence="13">The sequence shown here is derived from an EMBL/GenBank/DDBJ whole genome shotgun (WGS) entry which is preliminary data.</text>
</comment>
<evidence type="ECO:0000259" key="12">
    <source>
        <dbReference type="PROSITE" id="PS51471"/>
    </source>
</evidence>
<dbReference type="SUPFAM" id="SSF51197">
    <property type="entry name" value="Clavaminate synthase-like"/>
    <property type="match status" value="1"/>
</dbReference>
<evidence type="ECO:0000256" key="10">
    <source>
        <dbReference type="ARBA" id="ARBA00049359"/>
    </source>
</evidence>
<dbReference type="GO" id="GO:0102276">
    <property type="term" value="F:2-oxoglutarate oxygenase/decarboxylase (ethylene-forming) activity"/>
    <property type="evidence" value="ECO:0007669"/>
    <property type="project" value="UniProtKB-EC"/>
</dbReference>
<dbReference type="InterPro" id="IPR026992">
    <property type="entry name" value="DIOX_N"/>
</dbReference>
<dbReference type="PANTHER" id="PTHR47990">
    <property type="entry name" value="2-OXOGLUTARATE (2OG) AND FE(II)-DEPENDENT OXYGENASE SUPERFAMILY PROTEIN-RELATED"/>
    <property type="match status" value="1"/>
</dbReference>
<evidence type="ECO:0000256" key="7">
    <source>
        <dbReference type="ARBA" id="ARBA00031011"/>
    </source>
</evidence>
<comment type="pathway">
    <text evidence="2">Alkene biosynthesis; ethylene biosynthesis via 2-oxoglutarate.</text>
</comment>
<dbReference type="InterPro" id="IPR044861">
    <property type="entry name" value="IPNS-like_FE2OG_OXY"/>
</dbReference>
<evidence type="ECO:0000256" key="6">
    <source>
        <dbReference type="ARBA" id="ARBA00022666"/>
    </source>
</evidence>
<keyword evidence="11" id="KW-0560">Oxidoreductase</keyword>
<dbReference type="GO" id="GO:0046872">
    <property type="term" value="F:metal ion binding"/>
    <property type="evidence" value="ECO:0007669"/>
    <property type="project" value="UniProtKB-KW"/>
</dbReference>
<evidence type="ECO:0000256" key="1">
    <source>
        <dbReference type="ARBA" id="ARBA00001954"/>
    </source>
</evidence>
<dbReference type="GO" id="GO:0009693">
    <property type="term" value="P:ethylene biosynthetic process"/>
    <property type="evidence" value="ECO:0007669"/>
    <property type="project" value="UniProtKB-KW"/>
</dbReference>
<evidence type="ECO:0000313" key="14">
    <source>
        <dbReference type="Proteomes" id="UP000619743"/>
    </source>
</evidence>
<reference evidence="14" key="1">
    <citation type="journal article" date="2019" name="Int. J. Syst. Evol. Microbiol.">
        <title>The Global Catalogue of Microorganisms (GCM) 10K type strain sequencing project: providing services to taxonomists for standard genome sequencing and annotation.</title>
        <authorList>
            <consortium name="The Broad Institute Genomics Platform"/>
            <consortium name="The Broad Institute Genome Sequencing Center for Infectious Disease"/>
            <person name="Wu L."/>
            <person name="Ma J."/>
        </authorList>
    </citation>
    <scope>NUCLEOTIDE SEQUENCE [LARGE SCALE GENOMIC DNA]</scope>
    <source>
        <strain evidence="14">CGMCC 1.10130</strain>
    </source>
</reference>
<dbReference type="InterPro" id="IPR050231">
    <property type="entry name" value="Iron_ascorbate_oxido_reductase"/>
</dbReference>
<dbReference type="EMBL" id="BMDX01000005">
    <property type="protein sequence ID" value="GGA72849.1"/>
    <property type="molecule type" value="Genomic_DNA"/>
</dbReference>
<accession>A0A8J2XP01</accession>
<evidence type="ECO:0000256" key="5">
    <source>
        <dbReference type="ARBA" id="ARBA00019045"/>
    </source>
</evidence>
<keyword evidence="6" id="KW-0266">Ethylene biosynthesis</keyword>
<keyword evidence="11" id="KW-0408">Iron</keyword>
<comment type="catalytic activity">
    <reaction evidence="9">
        <text>2-oxoglutarate + O2 + 2 H(+) = ethene + 3 CO2 + H2O</text>
        <dbReference type="Rhea" id="RHEA:31523"/>
        <dbReference type="ChEBI" id="CHEBI:15377"/>
        <dbReference type="ChEBI" id="CHEBI:15378"/>
        <dbReference type="ChEBI" id="CHEBI:15379"/>
        <dbReference type="ChEBI" id="CHEBI:16526"/>
        <dbReference type="ChEBI" id="CHEBI:16810"/>
        <dbReference type="ChEBI" id="CHEBI:18153"/>
        <dbReference type="EC" id="1.13.12.19"/>
    </reaction>
</comment>
<dbReference type="Gene3D" id="2.60.120.330">
    <property type="entry name" value="B-lactam Antibiotic, Isopenicillin N Synthase, Chain"/>
    <property type="match status" value="1"/>
</dbReference>
<dbReference type="Pfam" id="PF03171">
    <property type="entry name" value="2OG-FeII_Oxy"/>
    <property type="match status" value="1"/>
</dbReference>
<comment type="cofactor">
    <cofactor evidence="1">
        <name>Fe(2+)</name>
        <dbReference type="ChEBI" id="CHEBI:29033"/>
    </cofactor>
</comment>
<dbReference type="EC" id="1.13.12.19" evidence="4"/>
<feature type="domain" description="Fe2OG dioxygenase" evidence="12">
    <location>
        <begin position="156"/>
        <end position="260"/>
    </location>
</feature>
<evidence type="ECO:0000256" key="4">
    <source>
        <dbReference type="ARBA" id="ARBA00012531"/>
    </source>
</evidence>
<evidence type="ECO:0000256" key="3">
    <source>
        <dbReference type="ARBA" id="ARBA00012293"/>
    </source>
</evidence>
<dbReference type="AlphaFoldDB" id="A0A8J2XP01"/>
<proteinExistence type="inferred from homology"/>
<evidence type="ECO:0000256" key="9">
    <source>
        <dbReference type="ARBA" id="ARBA00047725"/>
    </source>
</evidence>
<name>A0A8J2XP01_9GAMM</name>
<dbReference type="Pfam" id="PF14226">
    <property type="entry name" value="DIOX_N"/>
    <property type="match status" value="1"/>
</dbReference>
<evidence type="ECO:0000313" key="13">
    <source>
        <dbReference type="EMBL" id="GGA72849.1"/>
    </source>
</evidence>
<comment type="similarity">
    <text evidence="11">Belongs to the iron/ascorbate-dependent oxidoreductase family.</text>
</comment>
<gene>
    <name evidence="13" type="ORF">GCM10011369_13250</name>
</gene>
<sequence>MAIPTIDFSCFDSADPCCLEQLASQVDQALRNSGFMMITGLAIDERSQAQAFESAKQFFALPAVDKDNSRYTNSGDNFGYQQLQGEHLDPTAPADLKEAFTMRDAINQRNHWPNTEFRTSAQSFYQQCMFGAQQVLTVMALALELPGDFFNQRHLGENITLRYLHYPASLQPCSERQLGAGAHTDYGTITLLFQHGVSGLQVQDKQGNWLDVPCIDNAIVINTGDLMHRWSNGRYRSTLHRVKPASTERPRYAIAFFVDPDSDIAIECLPSCVSEQQPARFVPTTAGQHIQDKIQASLDAANAAKEYS</sequence>
<organism evidence="13 14">
    <name type="scientific">Neiella marina</name>
    <dbReference type="NCBI Taxonomy" id="508461"/>
    <lineage>
        <taxon>Bacteria</taxon>
        <taxon>Pseudomonadati</taxon>
        <taxon>Pseudomonadota</taxon>
        <taxon>Gammaproteobacteria</taxon>
        <taxon>Alteromonadales</taxon>
        <taxon>Echinimonadaceae</taxon>
        <taxon>Neiella</taxon>
    </lineage>
</organism>
<dbReference type="Proteomes" id="UP000619743">
    <property type="component" value="Unassembled WGS sequence"/>
</dbReference>
<evidence type="ECO:0000256" key="8">
    <source>
        <dbReference type="ARBA" id="ARBA00031282"/>
    </source>
</evidence>
<comment type="catalytic activity">
    <reaction evidence="10">
        <text>L-arginine + 2-oxoglutarate + O2 = guanidine + L-glutamate 5-semialdehyde + succinate + CO2</text>
        <dbReference type="Rhea" id="RHEA:31535"/>
        <dbReference type="ChEBI" id="CHEBI:15379"/>
        <dbReference type="ChEBI" id="CHEBI:16526"/>
        <dbReference type="ChEBI" id="CHEBI:16810"/>
        <dbReference type="ChEBI" id="CHEBI:30031"/>
        <dbReference type="ChEBI" id="CHEBI:30087"/>
        <dbReference type="ChEBI" id="CHEBI:32682"/>
        <dbReference type="ChEBI" id="CHEBI:58066"/>
        <dbReference type="EC" id="1.14.20.7"/>
    </reaction>
</comment>
<dbReference type="EC" id="1.14.20.7" evidence="3"/>
<protein>
    <recommendedName>
        <fullName evidence="5">2-oxoglutarate-dependent ethylene/succinate-forming enzyme</fullName>
        <ecNumber evidence="4">1.13.12.19</ecNumber>
        <ecNumber evidence="3">1.14.20.7</ecNumber>
    </recommendedName>
    <alternativeName>
        <fullName evidence="7">2-oxoglutarate dioxygenase (ethylene-forming)</fullName>
    </alternativeName>
    <alternativeName>
        <fullName evidence="8">2-oxoglutarate/L-arginine monooxygenase/decarboxylase (succinate-forming)</fullName>
    </alternativeName>
</protein>
<keyword evidence="14" id="KW-1185">Reference proteome</keyword>
<keyword evidence="11" id="KW-0479">Metal-binding</keyword>
<dbReference type="PROSITE" id="PS51471">
    <property type="entry name" value="FE2OG_OXY"/>
    <property type="match status" value="1"/>
</dbReference>
<dbReference type="OrthoDB" id="21825at2"/>
<evidence type="ECO:0000256" key="11">
    <source>
        <dbReference type="RuleBase" id="RU003682"/>
    </source>
</evidence>
<dbReference type="InterPro" id="IPR027443">
    <property type="entry name" value="IPNS-like_sf"/>
</dbReference>
<dbReference type="RefSeq" id="WP_087505310.1">
    <property type="nucleotide sequence ID" value="NZ_BMDX01000005.1"/>
</dbReference>
<dbReference type="InterPro" id="IPR005123">
    <property type="entry name" value="Oxoglu/Fe-dep_dioxygenase_dom"/>
</dbReference>